<dbReference type="PANTHER" id="PTHR46975:SF2">
    <property type="entry name" value="PROTEIN SWEETIE"/>
    <property type="match status" value="1"/>
</dbReference>
<dbReference type="PANTHER" id="PTHR46975">
    <property type="entry name" value="PROTEIN SWEETIE"/>
    <property type="match status" value="1"/>
</dbReference>
<dbReference type="SUPFAM" id="SSF48371">
    <property type="entry name" value="ARM repeat"/>
    <property type="match status" value="1"/>
</dbReference>
<name>A0AAQ3N8I9_VIGMU</name>
<reference evidence="1 2" key="1">
    <citation type="journal article" date="2023" name="Life. Sci Alliance">
        <title>Evolutionary insights into 3D genome organization and epigenetic landscape of Vigna mungo.</title>
        <authorList>
            <person name="Junaid A."/>
            <person name="Singh B."/>
            <person name="Bhatia S."/>
        </authorList>
    </citation>
    <scope>NUCLEOTIDE SEQUENCE [LARGE SCALE GENOMIC DNA]</scope>
    <source>
        <strain evidence="1">Urdbean</strain>
    </source>
</reference>
<dbReference type="InterPro" id="IPR044218">
    <property type="entry name" value="SWEETIE"/>
</dbReference>
<accession>A0AAQ3N8I9</accession>
<dbReference type="AlphaFoldDB" id="A0AAQ3N8I9"/>
<gene>
    <name evidence="1" type="ORF">V8G54_018293</name>
</gene>
<dbReference type="Gene3D" id="1.25.10.10">
    <property type="entry name" value="Leucine-rich Repeat Variant"/>
    <property type="match status" value="1"/>
</dbReference>
<protein>
    <submittedName>
        <fullName evidence="1">Uncharacterized protein</fullName>
    </submittedName>
</protein>
<evidence type="ECO:0000313" key="1">
    <source>
        <dbReference type="EMBL" id="WVZ04947.1"/>
    </source>
</evidence>
<organism evidence="1 2">
    <name type="scientific">Vigna mungo</name>
    <name type="common">Black gram</name>
    <name type="synonym">Phaseolus mungo</name>
    <dbReference type="NCBI Taxonomy" id="3915"/>
    <lineage>
        <taxon>Eukaryota</taxon>
        <taxon>Viridiplantae</taxon>
        <taxon>Streptophyta</taxon>
        <taxon>Embryophyta</taxon>
        <taxon>Tracheophyta</taxon>
        <taxon>Spermatophyta</taxon>
        <taxon>Magnoliopsida</taxon>
        <taxon>eudicotyledons</taxon>
        <taxon>Gunneridae</taxon>
        <taxon>Pentapetalae</taxon>
        <taxon>rosids</taxon>
        <taxon>fabids</taxon>
        <taxon>Fabales</taxon>
        <taxon>Fabaceae</taxon>
        <taxon>Papilionoideae</taxon>
        <taxon>50 kb inversion clade</taxon>
        <taxon>NPAAA clade</taxon>
        <taxon>indigoferoid/millettioid clade</taxon>
        <taxon>Phaseoleae</taxon>
        <taxon>Vigna</taxon>
    </lineage>
</organism>
<sequence>MLRNALEGSGGSAASTAYSEAFRLIMRSATGDKSFAVRIAAARCLKAFASIGGPGLGVTELDNSASYCVKAGIFVSILSLSPALEDPVSSVRDAFAETLGSLLALGMNPETQVQPKGKGPLHQAKKLEGGLQKHLILEAILRTSVMELQKRDFAHYPANWALLFLVIASLKGEGEWILLLMSVIRIKYLLPDSELQNFALQVMEMLRAETSVDAHALEKARRKKDPWNRNLAVEDLKDVVEQYCLHFELESERK</sequence>
<dbReference type="InterPro" id="IPR016024">
    <property type="entry name" value="ARM-type_fold"/>
</dbReference>
<dbReference type="InterPro" id="IPR011989">
    <property type="entry name" value="ARM-like"/>
</dbReference>
<dbReference type="GO" id="GO:0005975">
    <property type="term" value="P:carbohydrate metabolic process"/>
    <property type="evidence" value="ECO:0007669"/>
    <property type="project" value="InterPro"/>
</dbReference>
<evidence type="ECO:0000313" key="2">
    <source>
        <dbReference type="Proteomes" id="UP001374535"/>
    </source>
</evidence>
<proteinExistence type="predicted"/>
<dbReference type="Proteomes" id="UP001374535">
    <property type="component" value="Chromosome 6"/>
</dbReference>
<keyword evidence="2" id="KW-1185">Reference proteome</keyword>
<dbReference type="EMBL" id="CP144695">
    <property type="protein sequence ID" value="WVZ04947.1"/>
    <property type="molecule type" value="Genomic_DNA"/>
</dbReference>